<comment type="caution">
    <text evidence="1">The sequence shown here is derived from an EMBL/GenBank/DDBJ whole genome shotgun (WGS) entry which is preliminary data.</text>
</comment>
<evidence type="ECO:0000313" key="2">
    <source>
        <dbReference type="Proteomes" id="UP000664628"/>
    </source>
</evidence>
<dbReference type="Proteomes" id="UP000664628">
    <property type="component" value="Unassembled WGS sequence"/>
</dbReference>
<dbReference type="RefSeq" id="WP_207331515.1">
    <property type="nucleotide sequence ID" value="NZ_JAFMYW010000008.1"/>
</dbReference>
<reference evidence="1 2" key="1">
    <citation type="submission" date="2021-03" db="EMBL/GenBank/DDBJ databases">
        <title>Fibrella sp. HMF5405 genome sequencing and assembly.</title>
        <authorList>
            <person name="Kang H."/>
            <person name="Kim H."/>
            <person name="Bae S."/>
            <person name="Joh K."/>
        </authorList>
    </citation>
    <scope>NUCLEOTIDE SEQUENCE [LARGE SCALE GENOMIC DNA]</scope>
    <source>
        <strain evidence="1 2">HMF5405</strain>
    </source>
</reference>
<proteinExistence type="predicted"/>
<protein>
    <submittedName>
        <fullName evidence="1">Uncharacterized protein</fullName>
    </submittedName>
</protein>
<gene>
    <name evidence="1" type="ORF">J2I46_23470</name>
</gene>
<keyword evidence="2" id="KW-1185">Reference proteome</keyword>
<accession>A0ABS3JNG8</accession>
<sequence length="88" mass="10561">MARVTNEWDDRSDQSDEQQWQAHLAYETKTRIALEAQQKEEEEQSYLYEINLTDRALLTARHQEERKALLHQHRAMRIGLRKSHDQGE</sequence>
<organism evidence="1 2">
    <name type="scientific">Fibrella forsythiae</name>
    <dbReference type="NCBI Taxonomy" id="2817061"/>
    <lineage>
        <taxon>Bacteria</taxon>
        <taxon>Pseudomonadati</taxon>
        <taxon>Bacteroidota</taxon>
        <taxon>Cytophagia</taxon>
        <taxon>Cytophagales</taxon>
        <taxon>Spirosomataceae</taxon>
        <taxon>Fibrella</taxon>
    </lineage>
</organism>
<evidence type="ECO:0000313" key="1">
    <source>
        <dbReference type="EMBL" id="MBO0951564.1"/>
    </source>
</evidence>
<dbReference type="EMBL" id="JAFMYW010000008">
    <property type="protein sequence ID" value="MBO0951564.1"/>
    <property type="molecule type" value="Genomic_DNA"/>
</dbReference>
<name>A0ABS3JNG8_9BACT</name>